<gene>
    <name evidence="1" type="ORF">JD78_01453</name>
</gene>
<protein>
    <submittedName>
        <fullName evidence="1">Uncharacterized protein</fullName>
    </submittedName>
</protein>
<dbReference type="EMBL" id="VLKF01000001">
    <property type="protein sequence ID" value="TWH72930.1"/>
    <property type="molecule type" value="Genomic_DNA"/>
</dbReference>
<dbReference type="AlphaFoldDB" id="A0A562IPW2"/>
<organism evidence="1 2">
    <name type="scientific">Modestobacter roseus</name>
    <dbReference type="NCBI Taxonomy" id="1181884"/>
    <lineage>
        <taxon>Bacteria</taxon>
        <taxon>Bacillati</taxon>
        <taxon>Actinomycetota</taxon>
        <taxon>Actinomycetes</taxon>
        <taxon>Geodermatophilales</taxon>
        <taxon>Geodermatophilaceae</taxon>
        <taxon>Modestobacter</taxon>
    </lineage>
</organism>
<dbReference type="Proteomes" id="UP000321490">
    <property type="component" value="Unassembled WGS sequence"/>
</dbReference>
<evidence type="ECO:0000313" key="1">
    <source>
        <dbReference type="EMBL" id="TWH72930.1"/>
    </source>
</evidence>
<keyword evidence="2" id="KW-1185">Reference proteome</keyword>
<reference evidence="1 2" key="1">
    <citation type="submission" date="2019-07" db="EMBL/GenBank/DDBJ databases">
        <title>R&amp;d 2014.</title>
        <authorList>
            <person name="Klenk H.-P."/>
        </authorList>
    </citation>
    <scope>NUCLEOTIDE SEQUENCE [LARGE SCALE GENOMIC DNA]</scope>
    <source>
        <strain evidence="1 2">DSM 45764</strain>
    </source>
</reference>
<comment type="caution">
    <text evidence="1">The sequence shown here is derived from an EMBL/GenBank/DDBJ whole genome shotgun (WGS) entry which is preliminary data.</text>
</comment>
<evidence type="ECO:0000313" key="2">
    <source>
        <dbReference type="Proteomes" id="UP000321490"/>
    </source>
</evidence>
<sequence length="48" mass="4830">MVRGARRTGLEVPVQLSARSSSASYPAGETAPASSSARALAIWSVGLG</sequence>
<name>A0A562IPW2_9ACTN</name>
<proteinExistence type="predicted"/>
<accession>A0A562IPW2</accession>